<evidence type="ECO:0000313" key="2">
    <source>
        <dbReference type="EMBL" id="KAI5064206.1"/>
    </source>
</evidence>
<organism evidence="2 3">
    <name type="scientific">Adiantum capillus-veneris</name>
    <name type="common">Maidenhair fern</name>
    <dbReference type="NCBI Taxonomy" id="13818"/>
    <lineage>
        <taxon>Eukaryota</taxon>
        <taxon>Viridiplantae</taxon>
        <taxon>Streptophyta</taxon>
        <taxon>Embryophyta</taxon>
        <taxon>Tracheophyta</taxon>
        <taxon>Polypodiopsida</taxon>
        <taxon>Polypodiidae</taxon>
        <taxon>Polypodiales</taxon>
        <taxon>Pteridineae</taxon>
        <taxon>Pteridaceae</taxon>
        <taxon>Vittarioideae</taxon>
        <taxon>Adiantum</taxon>
    </lineage>
</organism>
<gene>
    <name evidence="2" type="ORF">GOP47_0020876</name>
</gene>
<dbReference type="PANTHER" id="PTHR33443:SF30">
    <property type="entry name" value="SARCOSINE DEHYDROGENASE-2C PROTEIN"/>
    <property type="match status" value="1"/>
</dbReference>
<comment type="caution">
    <text evidence="2">The sequence shown here is derived from an EMBL/GenBank/DDBJ whole genome shotgun (WGS) entry which is preliminary data.</text>
</comment>
<evidence type="ECO:0000313" key="3">
    <source>
        <dbReference type="Proteomes" id="UP000886520"/>
    </source>
</evidence>
<protein>
    <recommendedName>
        <fullName evidence="4">RPM1 interacting protein 13</fullName>
    </recommendedName>
</protein>
<name>A0A9D4UA04_ADICA</name>
<proteinExistence type="predicted"/>
<feature type="region of interest" description="Disordered" evidence="1">
    <location>
        <begin position="445"/>
        <end position="467"/>
    </location>
</feature>
<dbReference type="EMBL" id="JABFUD020000020">
    <property type="protein sequence ID" value="KAI5064206.1"/>
    <property type="molecule type" value="Genomic_DNA"/>
</dbReference>
<feature type="compositionally biased region" description="Polar residues" evidence="1">
    <location>
        <begin position="410"/>
        <end position="433"/>
    </location>
</feature>
<accession>A0A9D4UA04</accession>
<evidence type="ECO:0008006" key="4">
    <source>
        <dbReference type="Google" id="ProtNLM"/>
    </source>
</evidence>
<dbReference type="OrthoDB" id="266020at2759"/>
<dbReference type="PANTHER" id="PTHR33443">
    <property type="entry name" value="ZGC:112980"/>
    <property type="match status" value="1"/>
</dbReference>
<dbReference type="InterPro" id="IPR053234">
    <property type="entry name" value="RPM1_Interactor"/>
</dbReference>
<feature type="region of interest" description="Disordered" evidence="1">
    <location>
        <begin position="408"/>
        <end position="433"/>
    </location>
</feature>
<dbReference type="AlphaFoldDB" id="A0A9D4UA04"/>
<dbReference type="Proteomes" id="UP000886520">
    <property type="component" value="Chromosome 20"/>
</dbReference>
<keyword evidence="3" id="KW-1185">Reference proteome</keyword>
<sequence length="539" mass="59574">MGSEIIVLSSDDEDDDWLAVKFKRSKIPRLDAEVMVIDKTPSIEAKTPEENNSDCSKVAQGKLPEQDDCVVLSSDPENTVQLPDFQANDADDLVVVGERGSVACRDFPHARHLCVKFPYANTPHEKHCEQCHCYVCDIIAPCLHWGHGRQSSDHCHAIDKDDKWRKLRTQARFRLSKLSSRPQVTAQREQSTQPQLRMYTQPPLRVTLTTGLKGSTYPANTNANSASFHQRISSLSDVSANWQPYFPSSQSTMPVNGSFNSHCVGNFHNSFITTVNRGRVFTEHRSPIVNVATATVTSPVSQPGSHQQRLISIHAPLMNTPNGTHRQATMSTSIPAPQQGAHLPNFVNAPTHPYQDQRTGSFSAVPYDYVQNICTSTERTSARPPTPPLSNFNKDLTTLQSYLMEGISGEPQSQSNTSHESNVNDTGRLQSSGDSVLQGQFTMAHHGPMEPLYSPFEPSEVRASDNTGANLPAVQTENISQQIDNEDRNTPLDGARSKKVTEQPIIVGGETDNSSLLDHILAGFDDEFWTLLEPTYPGF</sequence>
<evidence type="ECO:0000256" key="1">
    <source>
        <dbReference type="SAM" id="MobiDB-lite"/>
    </source>
</evidence>
<reference evidence="2" key="1">
    <citation type="submission" date="2021-01" db="EMBL/GenBank/DDBJ databases">
        <title>Adiantum capillus-veneris genome.</title>
        <authorList>
            <person name="Fang Y."/>
            <person name="Liao Q."/>
        </authorList>
    </citation>
    <scope>NUCLEOTIDE SEQUENCE</scope>
    <source>
        <strain evidence="2">H3</strain>
        <tissue evidence="2">Leaf</tissue>
    </source>
</reference>